<name>A0A3M6TFV7_POCDA</name>
<keyword evidence="2" id="KW-1185">Reference proteome</keyword>
<protein>
    <submittedName>
        <fullName evidence="1">Uncharacterized protein</fullName>
    </submittedName>
</protein>
<comment type="caution">
    <text evidence="1">The sequence shown here is derived from an EMBL/GenBank/DDBJ whole genome shotgun (WGS) entry which is preliminary data.</text>
</comment>
<dbReference type="Proteomes" id="UP000275408">
    <property type="component" value="Unassembled WGS sequence"/>
</dbReference>
<organism evidence="1 2">
    <name type="scientific">Pocillopora damicornis</name>
    <name type="common">Cauliflower coral</name>
    <name type="synonym">Millepora damicornis</name>
    <dbReference type="NCBI Taxonomy" id="46731"/>
    <lineage>
        <taxon>Eukaryota</taxon>
        <taxon>Metazoa</taxon>
        <taxon>Cnidaria</taxon>
        <taxon>Anthozoa</taxon>
        <taxon>Hexacorallia</taxon>
        <taxon>Scleractinia</taxon>
        <taxon>Astrocoeniina</taxon>
        <taxon>Pocilloporidae</taxon>
        <taxon>Pocillopora</taxon>
    </lineage>
</organism>
<proteinExistence type="predicted"/>
<reference evidence="1 2" key="1">
    <citation type="journal article" date="2018" name="Sci. Rep.">
        <title>Comparative analysis of the Pocillopora damicornis genome highlights role of immune system in coral evolution.</title>
        <authorList>
            <person name="Cunning R."/>
            <person name="Bay R.A."/>
            <person name="Gillette P."/>
            <person name="Baker A.C."/>
            <person name="Traylor-Knowles N."/>
        </authorList>
    </citation>
    <scope>NUCLEOTIDE SEQUENCE [LARGE SCALE GENOMIC DNA]</scope>
    <source>
        <strain evidence="1">RSMAS</strain>
        <tissue evidence="1">Whole animal</tissue>
    </source>
</reference>
<evidence type="ECO:0000313" key="1">
    <source>
        <dbReference type="EMBL" id="RMX40275.1"/>
    </source>
</evidence>
<accession>A0A3M6TFV7</accession>
<dbReference type="AlphaFoldDB" id="A0A3M6TFV7"/>
<evidence type="ECO:0000313" key="2">
    <source>
        <dbReference type="Proteomes" id="UP000275408"/>
    </source>
</evidence>
<dbReference type="EMBL" id="RCHS01003667">
    <property type="protein sequence ID" value="RMX40275.1"/>
    <property type="molecule type" value="Genomic_DNA"/>
</dbReference>
<dbReference type="OrthoDB" id="5944962at2759"/>
<sequence>MPTWFTLRMPCPVLGCNNSRNDMILNWVCAQDKTTMYISEEGRLACCNNHNDKIANWKFDCGDRSLFGPHRSNHFVAADYQGFAHAMSIAVANSTVAGAEWVVKLMTNLKEQYGA</sequence>
<dbReference type="OMA" id="CAQDGGT"/>
<gene>
    <name evidence="1" type="ORF">pdam_00008686</name>
</gene>